<feature type="compositionally biased region" description="Acidic residues" evidence="3">
    <location>
        <begin position="211"/>
        <end position="226"/>
    </location>
</feature>
<protein>
    <submittedName>
        <fullName evidence="5">Nuclear localization sequence binding protein</fullName>
    </submittedName>
</protein>
<dbReference type="InterPro" id="IPR000504">
    <property type="entry name" value="RRM_dom"/>
</dbReference>
<organism evidence="5 6">
    <name type="scientific">Knufia fluminis</name>
    <dbReference type="NCBI Taxonomy" id="191047"/>
    <lineage>
        <taxon>Eukaryota</taxon>
        <taxon>Fungi</taxon>
        <taxon>Dikarya</taxon>
        <taxon>Ascomycota</taxon>
        <taxon>Pezizomycotina</taxon>
        <taxon>Eurotiomycetes</taxon>
        <taxon>Chaetothyriomycetidae</taxon>
        <taxon>Chaetothyriales</taxon>
        <taxon>Trichomeriaceae</taxon>
        <taxon>Knufia</taxon>
    </lineage>
</organism>
<dbReference type="GO" id="GO:0003723">
    <property type="term" value="F:RNA binding"/>
    <property type="evidence" value="ECO:0007669"/>
    <property type="project" value="UniProtKB-UniRule"/>
</dbReference>
<feature type="compositionally biased region" description="Low complexity" evidence="3">
    <location>
        <begin position="1"/>
        <end position="11"/>
    </location>
</feature>
<feature type="compositionally biased region" description="Acidic residues" evidence="3">
    <location>
        <begin position="181"/>
        <end position="196"/>
    </location>
</feature>
<sequence length="592" mass="63107">MSKTKSSTKAAKPTKDVLTKVKDAGIKGTKDTKSKNKEVAKKVAEKEEKKGKKSKKVKEPTPEPSSEEEDESSESSSSESESEVETKKPVANGKTKKTAAKDESSDSSEAESSDESESSEDEAPAPKKAADKKVADKKSNGVKVAAKKEESSDESESDSSSDEATTAPAAGVLGKAPAVDDASDSSDESESSDDEAEVKPKANGAKKAESSDDDSSDESSEEEEEEKPATKANKRKAEEEPERAVKKAKAEAEGTDSAGSKNLFVGNLSWNVDEDMLRETFGEHGELTGVRVMYDRATQRAKGFGYVEFANASDAAAAYKAKKGFGLDGREMNVDWASVKPDNPNKMQDRRQTYGDQLSEPSDTLFVGNLSFDVGQEQVSEAFAPYGTIMSVRLPTDQQTGSPKGFGYVTFSSIEETKAALEAMQGGYVGSRPIRLDYSQPRPERQDGGFGGGRGGGRGGFGGRGRGGDRGRGGFGGRGRGGDRGRGGRGSFGGRGGSTNRGGFDSIIAWSALVPIPPVAEVERDDHRTPPSVPRCGIISSIDSGETTLRSTKVAYYIISPVRSTSVREGTTDKARNRVLESVYDFQIRSWK</sequence>
<evidence type="ECO:0000256" key="1">
    <source>
        <dbReference type="ARBA" id="ARBA00022884"/>
    </source>
</evidence>
<dbReference type="Pfam" id="PF00076">
    <property type="entry name" value="RRM_1"/>
    <property type="match status" value="2"/>
</dbReference>
<feature type="domain" description="RRM" evidence="4">
    <location>
        <begin position="363"/>
        <end position="441"/>
    </location>
</feature>
<evidence type="ECO:0000256" key="3">
    <source>
        <dbReference type="SAM" id="MobiDB-lite"/>
    </source>
</evidence>
<feature type="region of interest" description="Disordered" evidence="3">
    <location>
        <begin position="436"/>
        <end position="500"/>
    </location>
</feature>
<dbReference type="InterPro" id="IPR035979">
    <property type="entry name" value="RBD_domain_sf"/>
</dbReference>
<feature type="compositionally biased region" description="Gly residues" evidence="3">
    <location>
        <begin position="488"/>
        <end position="500"/>
    </location>
</feature>
<dbReference type="SUPFAM" id="SSF54928">
    <property type="entry name" value="RNA-binding domain, RBD"/>
    <property type="match status" value="2"/>
</dbReference>
<evidence type="ECO:0000259" key="4">
    <source>
        <dbReference type="PROSITE" id="PS50102"/>
    </source>
</evidence>
<dbReference type="SMART" id="SM00360">
    <property type="entry name" value="RRM"/>
    <property type="match status" value="2"/>
</dbReference>
<dbReference type="AlphaFoldDB" id="A0AAN8EKU7"/>
<feature type="compositionally biased region" description="Basic and acidic residues" evidence="3">
    <location>
        <begin position="13"/>
        <end position="50"/>
    </location>
</feature>
<feature type="compositionally biased region" description="Acidic residues" evidence="3">
    <location>
        <begin position="105"/>
        <end position="123"/>
    </location>
</feature>
<dbReference type="PROSITE" id="PS50102">
    <property type="entry name" value="RRM"/>
    <property type="match status" value="2"/>
</dbReference>
<feature type="compositionally biased region" description="Basic and acidic residues" evidence="3">
    <location>
        <begin position="235"/>
        <end position="252"/>
    </location>
</feature>
<reference evidence="5 6" key="1">
    <citation type="submission" date="2022-12" db="EMBL/GenBank/DDBJ databases">
        <title>Genomic features and morphological characterization of a novel Knufia sp. strain isolated from spacecraft assembly facility.</title>
        <authorList>
            <person name="Teixeira M."/>
            <person name="Chander A.M."/>
            <person name="Stajich J.E."/>
            <person name="Venkateswaran K."/>
        </authorList>
    </citation>
    <scope>NUCLEOTIDE SEQUENCE [LARGE SCALE GENOMIC DNA]</scope>
    <source>
        <strain evidence="5 6">FJI-L2-BK-P2</strain>
    </source>
</reference>
<evidence type="ECO:0000313" key="6">
    <source>
        <dbReference type="Proteomes" id="UP001316803"/>
    </source>
</evidence>
<proteinExistence type="predicted"/>
<keyword evidence="6" id="KW-1185">Reference proteome</keyword>
<feature type="compositionally biased region" description="Acidic residues" evidence="3">
    <location>
        <begin position="151"/>
        <end position="161"/>
    </location>
</feature>
<gene>
    <name evidence="5" type="primary">NSR1</name>
    <name evidence="5" type="ORF">OHC33_005680</name>
</gene>
<keyword evidence="1 2" id="KW-0694">RNA-binding</keyword>
<feature type="compositionally biased region" description="Gly residues" evidence="3">
    <location>
        <begin position="448"/>
        <end position="465"/>
    </location>
</feature>
<dbReference type="PANTHER" id="PTHR48027">
    <property type="entry name" value="HETEROGENEOUS NUCLEAR RIBONUCLEOPROTEIN 87F-RELATED"/>
    <property type="match status" value="1"/>
</dbReference>
<feature type="compositionally biased region" description="Basic and acidic residues" evidence="3">
    <location>
        <begin position="124"/>
        <end position="139"/>
    </location>
</feature>
<feature type="domain" description="RRM" evidence="4">
    <location>
        <begin position="261"/>
        <end position="339"/>
    </location>
</feature>
<name>A0AAN8EKU7_9EURO</name>
<comment type="caution">
    <text evidence="5">The sequence shown here is derived from an EMBL/GenBank/DDBJ whole genome shotgun (WGS) entry which is preliminary data.</text>
</comment>
<dbReference type="EMBL" id="JAKLMC020000012">
    <property type="protein sequence ID" value="KAK5953112.1"/>
    <property type="molecule type" value="Genomic_DNA"/>
</dbReference>
<feature type="region of interest" description="Disordered" evidence="3">
    <location>
        <begin position="1"/>
        <end position="263"/>
    </location>
</feature>
<dbReference type="InterPro" id="IPR052462">
    <property type="entry name" value="SLIRP/GR-RBP-like"/>
</dbReference>
<dbReference type="Proteomes" id="UP001316803">
    <property type="component" value="Unassembled WGS sequence"/>
</dbReference>
<accession>A0AAN8EKU7</accession>
<dbReference type="Gene3D" id="3.30.70.330">
    <property type="match status" value="2"/>
</dbReference>
<dbReference type="InterPro" id="IPR012677">
    <property type="entry name" value="Nucleotide-bd_a/b_plait_sf"/>
</dbReference>
<evidence type="ECO:0000313" key="5">
    <source>
        <dbReference type="EMBL" id="KAK5953112.1"/>
    </source>
</evidence>
<evidence type="ECO:0000256" key="2">
    <source>
        <dbReference type="PROSITE-ProRule" id="PRU00176"/>
    </source>
</evidence>